<reference evidence="1" key="2">
    <citation type="submission" date="2022-01" db="EMBL/GenBank/DDBJ databases">
        <authorList>
            <person name="Yamashiro T."/>
            <person name="Shiraishi A."/>
            <person name="Satake H."/>
            <person name="Nakayama K."/>
        </authorList>
    </citation>
    <scope>NUCLEOTIDE SEQUENCE</scope>
</reference>
<gene>
    <name evidence="1" type="ORF">Tco_0894485</name>
</gene>
<comment type="caution">
    <text evidence="1">The sequence shown here is derived from an EMBL/GenBank/DDBJ whole genome shotgun (WGS) entry which is preliminary data.</text>
</comment>
<reference evidence="1" key="1">
    <citation type="journal article" date="2022" name="Int. J. Mol. Sci.">
        <title>Draft Genome of Tanacetum Coccineum: Genomic Comparison of Closely Related Tanacetum-Family Plants.</title>
        <authorList>
            <person name="Yamashiro T."/>
            <person name="Shiraishi A."/>
            <person name="Nakayama K."/>
            <person name="Satake H."/>
        </authorList>
    </citation>
    <scope>NUCLEOTIDE SEQUENCE</scope>
</reference>
<protein>
    <submittedName>
        <fullName evidence="1">Uncharacterized protein</fullName>
    </submittedName>
</protein>
<sequence>MSFYFSAKLAKSENVSAPKDSLLLTQEEDARSLWKAIDSKHLCLQTHDDEDLPAYWEDAIEEIDNSMASGYDNSKDRKL</sequence>
<evidence type="ECO:0000313" key="1">
    <source>
        <dbReference type="EMBL" id="GJT24548.1"/>
    </source>
</evidence>
<keyword evidence="2" id="KW-1185">Reference proteome</keyword>
<name>A0ABQ5CD62_9ASTR</name>
<dbReference type="Proteomes" id="UP001151760">
    <property type="component" value="Unassembled WGS sequence"/>
</dbReference>
<accession>A0ABQ5CD62</accession>
<organism evidence="1 2">
    <name type="scientific">Tanacetum coccineum</name>
    <dbReference type="NCBI Taxonomy" id="301880"/>
    <lineage>
        <taxon>Eukaryota</taxon>
        <taxon>Viridiplantae</taxon>
        <taxon>Streptophyta</taxon>
        <taxon>Embryophyta</taxon>
        <taxon>Tracheophyta</taxon>
        <taxon>Spermatophyta</taxon>
        <taxon>Magnoliopsida</taxon>
        <taxon>eudicotyledons</taxon>
        <taxon>Gunneridae</taxon>
        <taxon>Pentapetalae</taxon>
        <taxon>asterids</taxon>
        <taxon>campanulids</taxon>
        <taxon>Asterales</taxon>
        <taxon>Asteraceae</taxon>
        <taxon>Asteroideae</taxon>
        <taxon>Anthemideae</taxon>
        <taxon>Anthemidinae</taxon>
        <taxon>Tanacetum</taxon>
    </lineage>
</organism>
<proteinExistence type="predicted"/>
<evidence type="ECO:0000313" key="2">
    <source>
        <dbReference type="Proteomes" id="UP001151760"/>
    </source>
</evidence>
<dbReference type="EMBL" id="BQNB010014145">
    <property type="protein sequence ID" value="GJT24548.1"/>
    <property type="molecule type" value="Genomic_DNA"/>
</dbReference>